<dbReference type="PANTHER" id="PTHR35117:SF1">
    <property type="entry name" value="MYOSIN-M HEAVY PROTEIN"/>
    <property type="match status" value="1"/>
</dbReference>
<reference evidence="2 3" key="1">
    <citation type="journal article" date="2020" name="Nat. Commun.">
        <title>Genome of Tripterygium wilfordii and identification of cytochrome P450 involved in triptolide biosynthesis.</title>
        <authorList>
            <person name="Tu L."/>
            <person name="Su P."/>
            <person name="Zhang Z."/>
            <person name="Gao L."/>
            <person name="Wang J."/>
            <person name="Hu T."/>
            <person name="Zhou J."/>
            <person name="Zhang Y."/>
            <person name="Zhao Y."/>
            <person name="Liu Y."/>
            <person name="Song Y."/>
            <person name="Tong Y."/>
            <person name="Lu Y."/>
            <person name="Yang J."/>
            <person name="Xu C."/>
            <person name="Jia M."/>
            <person name="Peters R.J."/>
            <person name="Huang L."/>
            <person name="Gao W."/>
        </authorList>
    </citation>
    <scope>NUCLEOTIDE SEQUENCE [LARGE SCALE GENOMIC DNA]</scope>
    <source>
        <strain evidence="3">cv. XIE 37</strain>
        <tissue evidence="2">Leaf</tissue>
    </source>
</reference>
<feature type="region of interest" description="Disordered" evidence="1">
    <location>
        <begin position="425"/>
        <end position="448"/>
    </location>
</feature>
<organism evidence="2 3">
    <name type="scientific">Tripterygium wilfordii</name>
    <name type="common">Thunder God vine</name>
    <dbReference type="NCBI Taxonomy" id="458696"/>
    <lineage>
        <taxon>Eukaryota</taxon>
        <taxon>Viridiplantae</taxon>
        <taxon>Streptophyta</taxon>
        <taxon>Embryophyta</taxon>
        <taxon>Tracheophyta</taxon>
        <taxon>Spermatophyta</taxon>
        <taxon>Magnoliopsida</taxon>
        <taxon>eudicotyledons</taxon>
        <taxon>Gunneridae</taxon>
        <taxon>Pentapetalae</taxon>
        <taxon>rosids</taxon>
        <taxon>fabids</taxon>
        <taxon>Celastrales</taxon>
        <taxon>Celastraceae</taxon>
        <taxon>Tripterygium</taxon>
    </lineage>
</organism>
<evidence type="ECO:0000256" key="1">
    <source>
        <dbReference type="SAM" id="MobiDB-lite"/>
    </source>
</evidence>
<evidence type="ECO:0000313" key="3">
    <source>
        <dbReference type="Proteomes" id="UP000593562"/>
    </source>
</evidence>
<accession>A0A7J7DN00</accession>
<dbReference type="EMBL" id="JAAARO010000005">
    <property type="protein sequence ID" value="KAF5747594.1"/>
    <property type="molecule type" value="Genomic_DNA"/>
</dbReference>
<feature type="region of interest" description="Disordered" evidence="1">
    <location>
        <begin position="255"/>
        <end position="307"/>
    </location>
</feature>
<dbReference type="InParanoid" id="A0A7J7DN00"/>
<name>A0A7J7DN00_TRIWF</name>
<keyword evidence="3" id="KW-1185">Reference proteome</keyword>
<dbReference type="AlphaFoldDB" id="A0A7J7DN00"/>
<gene>
    <name evidence="2" type="ORF">HS088_TW05G00319</name>
</gene>
<feature type="compositionally biased region" description="Polar residues" evidence="1">
    <location>
        <begin position="277"/>
        <end position="307"/>
    </location>
</feature>
<feature type="compositionally biased region" description="Low complexity" evidence="1">
    <location>
        <begin position="428"/>
        <end position="440"/>
    </location>
</feature>
<comment type="caution">
    <text evidence="2">The sequence shown here is derived from an EMBL/GenBank/DDBJ whole genome shotgun (WGS) entry which is preliminary data.</text>
</comment>
<evidence type="ECO:0000313" key="2">
    <source>
        <dbReference type="EMBL" id="KAF5747594.1"/>
    </source>
</evidence>
<protein>
    <submittedName>
        <fullName evidence="2">Uncharacterized protein</fullName>
    </submittedName>
</protein>
<sequence length="510" mass="55076">MSQVSPQPPIEEAMGRQTRSRKPETWGKGKVTPVQVAFLVDRYLSDNNFSETRSVFRTEAASLISKSPVREAPKTLLTLGTIVNEYIRLKEQEVMLDQERVRLEQEKLRVQNLLSGMQEAMNAYNASGTATPAPMIQAPETRPVALVPQSDPSSGSPAGFPVYNSPAILPMPFPSATIVEQRASPVIETPLMRKRAGSVVIPGTAPAAKKSCKHLNNAVMDQGSTQPSGRAVVPSPRVHMPVAPQVQRSNVAKSLFNQPSHSPPTNTSGPNTPPQEAASSQNDKVMTPLGVSSTSKCSKDNTPQEITPNCTIITSERVRVSPFKEVGYYTVERTCCNSFPSPSKTISKTLNKRDQVKGRLDFNGPDGLVDLDKPIATKISTSEPDKEVDLFDMDFLNLDSLGENFSFSELLIDFDLDSEGLSCPCQPTSSSLGDTASGSSNESGNGIMGADQVMSEFSSTVTEVISGKDVHNQGPESLTTMKSVTKCIRILSPAKNSKGSLDSFNHSERS</sequence>
<feature type="compositionally biased region" description="Low complexity" evidence="1">
    <location>
        <begin position="259"/>
        <end position="270"/>
    </location>
</feature>
<dbReference type="FunCoup" id="A0A7J7DN00">
    <property type="interactions" value="512"/>
</dbReference>
<dbReference type="Proteomes" id="UP000593562">
    <property type="component" value="Unassembled WGS sequence"/>
</dbReference>
<feature type="region of interest" description="Disordered" evidence="1">
    <location>
        <begin position="1"/>
        <end position="27"/>
    </location>
</feature>
<dbReference type="PANTHER" id="PTHR35117">
    <property type="entry name" value="MYOSIN-M HEAVY PROTEIN"/>
    <property type="match status" value="1"/>
</dbReference>
<proteinExistence type="predicted"/>